<reference evidence="8 9" key="1">
    <citation type="submission" date="2020-07" db="EMBL/GenBank/DDBJ databases">
        <authorList>
            <person name="Feng H."/>
        </authorList>
    </citation>
    <scope>NUCLEOTIDE SEQUENCE [LARGE SCALE GENOMIC DNA]</scope>
    <source>
        <strain evidence="9">s-11</strain>
    </source>
</reference>
<evidence type="ECO:0000256" key="3">
    <source>
        <dbReference type="ARBA" id="ARBA00022692"/>
    </source>
</evidence>
<dbReference type="AlphaFoldDB" id="A0A7W1XDP5"/>
<organism evidence="8 9">
    <name type="scientific">Thermoactinomyces daqus</name>
    <dbReference type="NCBI Taxonomy" id="1329516"/>
    <lineage>
        <taxon>Bacteria</taxon>
        <taxon>Bacillati</taxon>
        <taxon>Bacillota</taxon>
        <taxon>Bacilli</taxon>
        <taxon>Bacillales</taxon>
        <taxon>Thermoactinomycetaceae</taxon>
        <taxon>Thermoactinomyces</taxon>
    </lineage>
</organism>
<feature type="transmembrane region" description="Helical" evidence="6">
    <location>
        <begin position="96"/>
        <end position="115"/>
    </location>
</feature>
<proteinExistence type="inferred from homology"/>
<sequence length="287" mass="31682">MAQRMSGWNWFLLICILTAWASAKIITRELVSKGIAEPMTLMSIRYGISSMVTAGFAKIFFKKEQLKWDSRYLFGGLFVAAQAILLGIALKTAPVSLAGVCFFGCSSLVSSVYGLVTNRQEVKIHLFALLISLCGLLLISDPTNHATWNAGIFLAILGGVFWGGYLLWCKHQIPEGWIANIIASSRTMGIGAIICFIFSFIYEPNAYHNMNSLSWGAAVYMGIVPRAIGFVLFGWLAPKLNHTQLGGISVRYSFAGCFRRNIVVGGRLDIYTGSRDDFHIIRHCLGF</sequence>
<accession>A0A7W1XDP5</accession>
<dbReference type="Pfam" id="PF00892">
    <property type="entry name" value="EamA"/>
    <property type="match status" value="1"/>
</dbReference>
<comment type="subcellular location">
    <subcellularLocation>
        <location evidence="1">Membrane</location>
        <topology evidence="1">Multi-pass membrane protein</topology>
    </subcellularLocation>
</comment>
<comment type="caution">
    <text evidence="8">The sequence shown here is derived from an EMBL/GenBank/DDBJ whole genome shotgun (WGS) entry which is preliminary data.</text>
</comment>
<feature type="transmembrane region" description="Helical" evidence="6">
    <location>
        <begin position="177"/>
        <end position="201"/>
    </location>
</feature>
<comment type="similarity">
    <text evidence="2">Belongs to the EamA transporter family.</text>
</comment>
<dbReference type="Proteomes" id="UP000530514">
    <property type="component" value="Unassembled WGS sequence"/>
</dbReference>
<dbReference type="OrthoDB" id="9812547at2"/>
<feature type="transmembrane region" description="Helical" evidence="6">
    <location>
        <begin position="72"/>
        <end position="90"/>
    </location>
</feature>
<evidence type="ECO:0000256" key="5">
    <source>
        <dbReference type="ARBA" id="ARBA00023136"/>
    </source>
</evidence>
<keyword evidence="4 6" id="KW-1133">Transmembrane helix</keyword>
<dbReference type="GO" id="GO:0016020">
    <property type="term" value="C:membrane"/>
    <property type="evidence" value="ECO:0007669"/>
    <property type="project" value="UniProtKB-SubCell"/>
</dbReference>
<feature type="domain" description="EamA" evidence="7">
    <location>
        <begin position="150"/>
        <end position="239"/>
    </location>
</feature>
<gene>
    <name evidence="8" type="ORF">H1164_17590</name>
</gene>
<keyword evidence="3 6" id="KW-0812">Transmembrane</keyword>
<keyword evidence="5 6" id="KW-0472">Membrane</keyword>
<evidence type="ECO:0000256" key="6">
    <source>
        <dbReference type="SAM" id="Phobius"/>
    </source>
</evidence>
<dbReference type="PANTHER" id="PTHR32322">
    <property type="entry name" value="INNER MEMBRANE TRANSPORTER"/>
    <property type="match status" value="1"/>
</dbReference>
<evidence type="ECO:0000313" key="8">
    <source>
        <dbReference type="EMBL" id="MBA4544643.1"/>
    </source>
</evidence>
<protein>
    <submittedName>
        <fullName evidence="8">EamA family transporter</fullName>
    </submittedName>
</protein>
<evidence type="ECO:0000256" key="1">
    <source>
        <dbReference type="ARBA" id="ARBA00004141"/>
    </source>
</evidence>
<dbReference type="InterPro" id="IPR050638">
    <property type="entry name" value="AA-Vitamin_Transporters"/>
</dbReference>
<evidence type="ECO:0000313" key="9">
    <source>
        <dbReference type="Proteomes" id="UP000530514"/>
    </source>
</evidence>
<evidence type="ECO:0000256" key="4">
    <source>
        <dbReference type="ARBA" id="ARBA00022989"/>
    </source>
</evidence>
<keyword evidence="9" id="KW-1185">Reference proteome</keyword>
<dbReference type="RefSeq" id="WP_033101662.1">
    <property type="nucleotide sequence ID" value="NZ_JACEIP010000054.1"/>
</dbReference>
<feature type="transmembrane region" description="Helical" evidence="6">
    <location>
        <begin position="146"/>
        <end position="168"/>
    </location>
</feature>
<evidence type="ECO:0000256" key="2">
    <source>
        <dbReference type="ARBA" id="ARBA00007362"/>
    </source>
</evidence>
<feature type="transmembrane region" description="Helical" evidence="6">
    <location>
        <begin position="122"/>
        <end position="140"/>
    </location>
</feature>
<feature type="transmembrane region" description="Helical" evidence="6">
    <location>
        <begin position="213"/>
        <end position="236"/>
    </location>
</feature>
<dbReference type="EMBL" id="JACEIP010000054">
    <property type="protein sequence ID" value="MBA4544643.1"/>
    <property type="molecule type" value="Genomic_DNA"/>
</dbReference>
<dbReference type="PANTHER" id="PTHR32322:SF2">
    <property type="entry name" value="EAMA DOMAIN-CONTAINING PROTEIN"/>
    <property type="match status" value="1"/>
</dbReference>
<evidence type="ECO:0000259" key="7">
    <source>
        <dbReference type="Pfam" id="PF00892"/>
    </source>
</evidence>
<name>A0A7W1XDP5_9BACL</name>
<dbReference type="InterPro" id="IPR000620">
    <property type="entry name" value="EamA_dom"/>
</dbReference>
<feature type="transmembrane region" description="Helical" evidence="6">
    <location>
        <begin position="39"/>
        <end position="60"/>
    </location>
</feature>